<dbReference type="PANTHER" id="PTHR30469">
    <property type="entry name" value="MULTIDRUG RESISTANCE PROTEIN MDTA"/>
    <property type="match status" value="1"/>
</dbReference>
<feature type="domain" description="CusB-like beta-barrel" evidence="4">
    <location>
        <begin position="280"/>
        <end position="351"/>
    </location>
</feature>
<dbReference type="OrthoDB" id="9784484at2"/>
<dbReference type="KEGG" id="dwd:DSCW_30660"/>
<dbReference type="InterPro" id="IPR058625">
    <property type="entry name" value="MdtA-like_BSH"/>
</dbReference>
<evidence type="ECO:0000259" key="4">
    <source>
        <dbReference type="Pfam" id="PF25954"/>
    </source>
</evidence>
<feature type="coiled-coil region" evidence="2">
    <location>
        <begin position="112"/>
        <end position="191"/>
    </location>
</feature>
<evidence type="ECO:0000256" key="1">
    <source>
        <dbReference type="ARBA" id="ARBA00022448"/>
    </source>
</evidence>
<keyword evidence="6" id="KW-0131">Cell cycle</keyword>
<evidence type="ECO:0000259" key="3">
    <source>
        <dbReference type="Pfam" id="PF25917"/>
    </source>
</evidence>
<dbReference type="Pfam" id="PF25954">
    <property type="entry name" value="Beta-barrel_RND_2"/>
    <property type="match status" value="1"/>
</dbReference>
<dbReference type="AlphaFoldDB" id="A0A5K7Z608"/>
<gene>
    <name evidence="6" type="ORF">DSCW_30660</name>
</gene>
<dbReference type="PANTHER" id="PTHR30469:SF15">
    <property type="entry name" value="HLYD FAMILY OF SECRETION PROTEINS"/>
    <property type="match status" value="1"/>
</dbReference>
<dbReference type="GO" id="GO:0051301">
    <property type="term" value="P:cell division"/>
    <property type="evidence" value="ECO:0007669"/>
    <property type="project" value="UniProtKB-KW"/>
</dbReference>
<protein>
    <submittedName>
        <fullName evidence="6">Resistance-nodulation-cell division (RND) efflux membrane fusion protein</fullName>
    </submittedName>
</protein>
<keyword evidence="1" id="KW-0813">Transport</keyword>
<sequence>MKKGALFKTVRVLVVLLVSVAVAFLLVQLRPRAEKQERVSNGRLVEVVATRSESLPMVVEAYGTVAPREALKIVAQVRGEVVALHPDFIEGGFVRSGEVLVTIDPQDYELAVRRATVGIRQAQADLERLDQDVLNLNESLELAKADVKLALAEVKRLKKLAGKGMTAQSVLDKADRQYLTSRERLQTLENQLALIGPNRIRLQSQLEMARVAWEQAKLDLERCRIETPYEAWVTQKSVETGRYLSMGQPVGSIYRAGAFDIEIKIPVGDLTWFPDETASKNGLKAEVRFSETEPHRTWNGKVARIKAALDQTTRTLPVVVQVDEPIGSSSMTNSAGRMKPGMFVTVRIQGRQVDHVHRLQRHLVHDDDTVYLAVDNRLEIRPVTVLRRFKTEVLISEGLADGDKVVTTPISDAVSGMKMRLKTED</sequence>
<proteinExistence type="predicted"/>
<dbReference type="InterPro" id="IPR058627">
    <property type="entry name" value="MdtA-like_C"/>
</dbReference>
<dbReference type="Gene3D" id="2.40.30.170">
    <property type="match status" value="1"/>
</dbReference>
<keyword evidence="7" id="KW-1185">Reference proteome</keyword>
<organism evidence="6 7">
    <name type="scientific">Desulfosarcina widdelii</name>
    <dbReference type="NCBI Taxonomy" id="947919"/>
    <lineage>
        <taxon>Bacteria</taxon>
        <taxon>Pseudomonadati</taxon>
        <taxon>Thermodesulfobacteriota</taxon>
        <taxon>Desulfobacteria</taxon>
        <taxon>Desulfobacterales</taxon>
        <taxon>Desulfosarcinaceae</taxon>
        <taxon>Desulfosarcina</taxon>
    </lineage>
</organism>
<keyword evidence="6" id="KW-0132">Cell division</keyword>
<dbReference type="SUPFAM" id="SSF111369">
    <property type="entry name" value="HlyD-like secretion proteins"/>
    <property type="match status" value="2"/>
</dbReference>
<keyword evidence="2" id="KW-0175">Coiled coil</keyword>
<dbReference type="Pfam" id="PF25967">
    <property type="entry name" value="RND-MFP_C"/>
    <property type="match status" value="1"/>
</dbReference>
<name>A0A5K7Z608_9BACT</name>
<evidence type="ECO:0000259" key="5">
    <source>
        <dbReference type="Pfam" id="PF25967"/>
    </source>
</evidence>
<dbReference type="GO" id="GO:0015562">
    <property type="term" value="F:efflux transmembrane transporter activity"/>
    <property type="evidence" value="ECO:0007669"/>
    <property type="project" value="TreeGrafter"/>
</dbReference>
<evidence type="ECO:0000256" key="2">
    <source>
        <dbReference type="SAM" id="Coils"/>
    </source>
</evidence>
<evidence type="ECO:0000313" key="6">
    <source>
        <dbReference type="EMBL" id="BBO75649.1"/>
    </source>
</evidence>
<dbReference type="Gene3D" id="1.10.287.470">
    <property type="entry name" value="Helix hairpin bin"/>
    <property type="match status" value="1"/>
</dbReference>
<dbReference type="EMBL" id="AP021875">
    <property type="protein sequence ID" value="BBO75649.1"/>
    <property type="molecule type" value="Genomic_DNA"/>
</dbReference>
<dbReference type="Gene3D" id="2.40.50.100">
    <property type="match status" value="1"/>
</dbReference>
<accession>A0A5K7Z608</accession>
<dbReference type="Pfam" id="PF25917">
    <property type="entry name" value="BSH_RND"/>
    <property type="match status" value="1"/>
</dbReference>
<reference evidence="6 7" key="1">
    <citation type="submission" date="2019-11" db="EMBL/GenBank/DDBJ databases">
        <title>Comparative genomics of hydrocarbon-degrading Desulfosarcina strains.</title>
        <authorList>
            <person name="Watanabe M."/>
            <person name="Kojima H."/>
            <person name="Fukui M."/>
        </authorList>
    </citation>
    <scope>NUCLEOTIDE SEQUENCE [LARGE SCALE GENOMIC DNA]</scope>
    <source>
        <strain evidence="6 7">PP31</strain>
    </source>
</reference>
<feature type="domain" description="Multidrug resistance protein MdtA-like barrel-sandwich hybrid" evidence="3">
    <location>
        <begin position="72"/>
        <end position="250"/>
    </location>
</feature>
<feature type="domain" description="Multidrug resistance protein MdtA-like C-terminal permuted SH3" evidence="5">
    <location>
        <begin position="369"/>
        <end position="408"/>
    </location>
</feature>
<evidence type="ECO:0000313" key="7">
    <source>
        <dbReference type="Proteomes" id="UP000427769"/>
    </source>
</evidence>
<dbReference type="InterPro" id="IPR058792">
    <property type="entry name" value="Beta-barrel_RND_2"/>
</dbReference>
<dbReference type="Gene3D" id="2.40.420.20">
    <property type="match status" value="1"/>
</dbReference>
<dbReference type="GO" id="GO:1990281">
    <property type="term" value="C:efflux pump complex"/>
    <property type="evidence" value="ECO:0007669"/>
    <property type="project" value="TreeGrafter"/>
</dbReference>
<dbReference type="RefSeq" id="WP_155304549.1">
    <property type="nucleotide sequence ID" value="NZ_AP021875.1"/>
</dbReference>
<dbReference type="Proteomes" id="UP000427769">
    <property type="component" value="Chromosome"/>
</dbReference>